<evidence type="ECO:0008006" key="4">
    <source>
        <dbReference type="Google" id="ProtNLM"/>
    </source>
</evidence>
<gene>
    <name evidence="2" type="ORF">BG454_02640</name>
</gene>
<evidence type="ECO:0000256" key="1">
    <source>
        <dbReference type="SAM" id="SignalP"/>
    </source>
</evidence>
<dbReference type="EMBL" id="CP024899">
    <property type="protein sequence ID" value="ATX67627.1"/>
    <property type="molecule type" value="Genomic_DNA"/>
</dbReference>
<name>A0A2K8KDU4_9RHOB</name>
<proteinExistence type="predicted"/>
<evidence type="ECO:0000313" key="3">
    <source>
        <dbReference type="Proteomes" id="UP000228948"/>
    </source>
</evidence>
<organism evidence="2 3">
    <name type="scientific">Roseinatronobacter bogoriensis subsp. barguzinensis</name>
    <dbReference type="NCBI Taxonomy" id="441209"/>
    <lineage>
        <taxon>Bacteria</taxon>
        <taxon>Pseudomonadati</taxon>
        <taxon>Pseudomonadota</taxon>
        <taxon>Alphaproteobacteria</taxon>
        <taxon>Rhodobacterales</taxon>
        <taxon>Paracoccaceae</taxon>
        <taxon>Roseinatronobacter</taxon>
    </lineage>
</organism>
<sequence length="105" mass="11517">MKQTLLAATLVILAAPLVPAPASAGPLETACLRSDRAQATRSMCRCIDSVAQRTLTRAEQRRAASFFRDPQLAQDVRMSKSDRDNAFWARYRAFGDAAEQACTGR</sequence>
<reference evidence="2 3" key="1">
    <citation type="submission" date="2017-11" db="EMBL/GenBank/DDBJ databases">
        <title>Revised Sequence and Annotation of the Rhodobaca barguzinensis strain alga05 Genome.</title>
        <authorList>
            <person name="Kopejtka K."/>
            <person name="Tomasch J.M."/>
            <person name="Bunk B."/>
            <person name="Koblizek M."/>
        </authorList>
    </citation>
    <scope>NUCLEOTIDE SEQUENCE [LARGE SCALE GENOMIC DNA]</scope>
    <source>
        <strain evidence="3">alga05</strain>
    </source>
</reference>
<dbReference type="OrthoDB" id="7659053at2"/>
<protein>
    <recommendedName>
        <fullName evidence="4">Arginine transporter</fullName>
    </recommendedName>
</protein>
<feature type="chain" id="PRO_5014946773" description="Arginine transporter" evidence="1">
    <location>
        <begin position="25"/>
        <end position="105"/>
    </location>
</feature>
<dbReference type="Proteomes" id="UP000228948">
    <property type="component" value="Chromosome"/>
</dbReference>
<dbReference type="RefSeq" id="WP_071481908.1">
    <property type="nucleotide sequence ID" value="NZ_CP024899.1"/>
</dbReference>
<keyword evidence="3" id="KW-1185">Reference proteome</keyword>
<keyword evidence="1" id="KW-0732">Signal</keyword>
<dbReference type="STRING" id="441209.GCA_001870665_00696"/>
<accession>A0A2K8KDU4</accession>
<feature type="signal peptide" evidence="1">
    <location>
        <begin position="1"/>
        <end position="24"/>
    </location>
</feature>
<dbReference type="KEGG" id="rbg:BG454_02640"/>
<evidence type="ECO:0000313" key="2">
    <source>
        <dbReference type="EMBL" id="ATX67627.1"/>
    </source>
</evidence>
<dbReference type="AlphaFoldDB" id="A0A2K8KDU4"/>